<evidence type="ECO:0000313" key="3">
    <source>
        <dbReference type="Proteomes" id="UP000276834"/>
    </source>
</evidence>
<reference evidence="2 3" key="1">
    <citation type="journal article" date="2018" name="Proc. R. Soc. B">
        <title>A non-coding region near Follistatin controls head colour polymorphism in the Gouldian finch.</title>
        <authorList>
            <person name="Toomey M.B."/>
            <person name="Marques C.I."/>
            <person name="Andrade P."/>
            <person name="Araujo P.M."/>
            <person name="Sabatino S."/>
            <person name="Gazda M.A."/>
            <person name="Afonso S."/>
            <person name="Lopes R.J."/>
            <person name="Corbo J.C."/>
            <person name="Carneiro M."/>
        </authorList>
    </citation>
    <scope>NUCLEOTIDE SEQUENCE [LARGE SCALE GENOMIC DNA]</scope>
    <source>
        <strain evidence="2">Red01</strain>
        <tissue evidence="2">Muscle</tissue>
    </source>
</reference>
<keyword evidence="3" id="KW-1185">Reference proteome</keyword>
<dbReference type="Proteomes" id="UP000276834">
    <property type="component" value="Unassembled WGS sequence"/>
</dbReference>
<evidence type="ECO:0000256" key="1">
    <source>
        <dbReference type="SAM" id="MobiDB-lite"/>
    </source>
</evidence>
<proteinExistence type="predicted"/>
<feature type="region of interest" description="Disordered" evidence="1">
    <location>
        <begin position="1"/>
        <end position="111"/>
    </location>
</feature>
<comment type="caution">
    <text evidence="2">The sequence shown here is derived from an EMBL/GenBank/DDBJ whole genome shotgun (WGS) entry which is preliminary data.</text>
</comment>
<name>A0A3L8RY79_CHLGU</name>
<dbReference type="EMBL" id="QUSF01000144">
    <property type="protein sequence ID" value="RLV89521.1"/>
    <property type="molecule type" value="Genomic_DNA"/>
</dbReference>
<feature type="compositionally biased region" description="Basic and acidic residues" evidence="1">
    <location>
        <begin position="18"/>
        <end position="31"/>
    </location>
</feature>
<accession>A0A3L8RY79</accession>
<dbReference type="AlphaFoldDB" id="A0A3L8RY79"/>
<sequence length="111" mass="12206">MLPGIRICLQRAASHPTKKPELPEQQDRRDLPAPAPHMQEGARGQLLSSDLHRVTCPGTRNLGITTVPSPRDEPGEQPGFHTKERWKDFASLGRSGVPGRKRHNPQPPLGG</sequence>
<gene>
    <name evidence="2" type="ORF">DV515_00014847</name>
</gene>
<protein>
    <submittedName>
        <fullName evidence="2">Uncharacterized protein</fullName>
    </submittedName>
</protein>
<organism evidence="2 3">
    <name type="scientific">Chloebia gouldiae</name>
    <name type="common">Gouldian finch</name>
    <name type="synonym">Erythrura gouldiae</name>
    <dbReference type="NCBI Taxonomy" id="44316"/>
    <lineage>
        <taxon>Eukaryota</taxon>
        <taxon>Metazoa</taxon>
        <taxon>Chordata</taxon>
        <taxon>Craniata</taxon>
        <taxon>Vertebrata</taxon>
        <taxon>Euteleostomi</taxon>
        <taxon>Archelosauria</taxon>
        <taxon>Archosauria</taxon>
        <taxon>Dinosauria</taxon>
        <taxon>Saurischia</taxon>
        <taxon>Theropoda</taxon>
        <taxon>Coelurosauria</taxon>
        <taxon>Aves</taxon>
        <taxon>Neognathae</taxon>
        <taxon>Neoaves</taxon>
        <taxon>Telluraves</taxon>
        <taxon>Australaves</taxon>
        <taxon>Passeriformes</taxon>
        <taxon>Passeroidea</taxon>
        <taxon>Passeridae</taxon>
        <taxon>Chloebia</taxon>
    </lineage>
</organism>
<evidence type="ECO:0000313" key="2">
    <source>
        <dbReference type="EMBL" id="RLV89521.1"/>
    </source>
</evidence>